<dbReference type="EMBL" id="FQZI01000004">
    <property type="protein sequence ID" value="SHI99945.1"/>
    <property type="molecule type" value="Genomic_DNA"/>
</dbReference>
<evidence type="ECO:0000256" key="6">
    <source>
        <dbReference type="ARBA" id="ARBA00023136"/>
    </source>
</evidence>
<accession>A0A1M6FQM2</accession>
<proteinExistence type="inferred from homology"/>
<dbReference type="RefSeq" id="WP_073311563.1">
    <property type="nucleotide sequence ID" value="NZ_FQZI01000004.1"/>
</dbReference>
<dbReference type="InterPro" id="IPR017475">
    <property type="entry name" value="EPS_sugar_tfrase"/>
</dbReference>
<feature type="domain" description="Bacterial sugar transferase" evidence="8">
    <location>
        <begin position="278"/>
        <end position="459"/>
    </location>
</feature>
<evidence type="ECO:0000313" key="10">
    <source>
        <dbReference type="Proteomes" id="UP000184488"/>
    </source>
</evidence>
<feature type="transmembrane region" description="Helical" evidence="7">
    <location>
        <begin position="81"/>
        <end position="101"/>
    </location>
</feature>
<evidence type="ECO:0000259" key="8">
    <source>
        <dbReference type="Pfam" id="PF02397"/>
    </source>
</evidence>
<feature type="transmembrane region" description="Helical" evidence="7">
    <location>
        <begin position="113"/>
        <end position="131"/>
    </location>
</feature>
<protein>
    <submittedName>
        <fullName evidence="9">Exopolysaccharide biosynthesis polyprenyl glycosylphosphotransferase</fullName>
    </submittedName>
</protein>
<feature type="transmembrane region" description="Helical" evidence="7">
    <location>
        <begin position="16"/>
        <end position="37"/>
    </location>
</feature>
<organism evidence="9 10">
    <name type="scientific">Flavobacterium terrae</name>
    <dbReference type="NCBI Taxonomy" id="415425"/>
    <lineage>
        <taxon>Bacteria</taxon>
        <taxon>Pseudomonadati</taxon>
        <taxon>Bacteroidota</taxon>
        <taxon>Flavobacteriia</taxon>
        <taxon>Flavobacteriales</taxon>
        <taxon>Flavobacteriaceae</taxon>
        <taxon>Flavobacterium</taxon>
    </lineage>
</organism>
<feature type="transmembrane region" description="Helical" evidence="7">
    <location>
        <begin position="49"/>
        <end position="69"/>
    </location>
</feature>
<evidence type="ECO:0000313" key="9">
    <source>
        <dbReference type="EMBL" id="SHI99945.1"/>
    </source>
</evidence>
<evidence type="ECO:0000256" key="3">
    <source>
        <dbReference type="ARBA" id="ARBA00022679"/>
    </source>
</evidence>
<evidence type="ECO:0000256" key="2">
    <source>
        <dbReference type="ARBA" id="ARBA00006464"/>
    </source>
</evidence>
<dbReference type="AlphaFoldDB" id="A0A1M6FQM2"/>
<keyword evidence="10" id="KW-1185">Reference proteome</keyword>
<sequence>MSQHKQIHFEVSERKVLLRLFDVIVVLLFLHFLGGFFEFHYFTISSENFYWTIVLSFYILFFGTVFEMYNLQVASNQYQILRSIVLTSSLTVLVYLLTPILTPVLPENRLQIVMFYFAILFSLFCWRMIYVKFLASTRFVKSVILVCDKAELDELVKGIQNVDPHYKIVGYVNLEVNQTKGVAYKQIKSIELNQIDYFLETNFVSEIVIASQKTESITVDLYNKLINLLEKGFMIREYTQVYENITHRIPVQYVEKDFYKYFPFSRSNHNKLYISVVRFLEILISLLGLGVGVLILPFILVGNMIGNRGPLFYTQERVGKNGQVFKIYKLRSMIVNAESDGAVFATVGDSRVTMFGKFLRKSRLDEVPQFINVLKGDMAVIGPRPERPVFVKEIAAMMPFYETRHVVKPGLTGWAQVNYSYGETLQDSLIKLQYDLYYIKHRSLFLDLNITVKTISTVLFYRGQ</sequence>
<comment type="similarity">
    <text evidence="2">Belongs to the bacterial sugar transferase family.</text>
</comment>
<dbReference type="InterPro" id="IPR003362">
    <property type="entry name" value="Bact_transf"/>
</dbReference>
<evidence type="ECO:0000256" key="1">
    <source>
        <dbReference type="ARBA" id="ARBA00004141"/>
    </source>
</evidence>
<dbReference type="OrthoDB" id="9808602at2"/>
<feature type="transmembrane region" description="Helical" evidence="7">
    <location>
        <begin position="276"/>
        <end position="300"/>
    </location>
</feature>
<reference evidence="10" key="1">
    <citation type="submission" date="2016-11" db="EMBL/GenBank/DDBJ databases">
        <authorList>
            <person name="Varghese N."/>
            <person name="Submissions S."/>
        </authorList>
    </citation>
    <scope>NUCLEOTIDE SEQUENCE [LARGE SCALE GENOMIC DNA]</scope>
    <source>
        <strain evidence="10">DSM 18829</strain>
    </source>
</reference>
<name>A0A1M6FQM2_9FLAO</name>
<evidence type="ECO:0000256" key="5">
    <source>
        <dbReference type="ARBA" id="ARBA00022989"/>
    </source>
</evidence>
<keyword evidence="6 7" id="KW-0472">Membrane</keyword>
<dbReference type="GO" id="GO:0016780">
    <property type="term" value="F:phosphotransferase activity, for other substituted phosphate groups"/>
    <property type="evidence" value="ECO:0007669"/>
    <property type="project" value="TreeGrafter"/>
</dbReference>
<keyword evidence="5 7" id="KW-1133">Transmembrane helix</keyword>
<dbReference type="GO" id="GO:0016020">
    <property type="term" value="C:membrane"/>
    <property type="evidence" value="ECO:0007669"/>
    <property type="project" value="UniProtKB-SubCell"/>
</dbReference>
<dbReference type="STRING" id="415425.SAMN05444363_2290"/>
<dbReference type="PANTHER" id="PTHR30576">
    <property type="entry name" value="COLANIC BIOSYNTHESIS UDP-GLUCOSE LIPID CARRIER TRANSFERASE"/>
    <property type="match status" value="1"/>
</dbReference>
<keyword evidence="4 7" id="KW-0812">Transmembrane</keyword>
<evidence type="ECO:0000256" key="7">
    <source>
        <dbReference type="SAM" id="Phobius"/>
    </source>
</evidence>
<comment type="subcellular location">
    <subcellularLocation>
        <location evidence="1">Membrane</location>
        <topology evidence="1">Multi-pass membrane protein</topology>
    </subcellularLocation>
</comment>
<dbReference type="Proteomes" id="UP000184488">
    <property type="component" value="Unassembled WGS sequence"/>
</dbReference>
<gene>
    <name evidence="9" type="ORF">SAMN05444363_2290</name>
</gene>
<dbReference type="PANTHER" id="PTHR30576:SF0">
    <property type="entry name" value="UNDECAPRENYL-PHOSPHATE N-ACETYLGALACTOSAMINYL 1-PHOSPHATE TRANSFERASE-RELATED"/>
    <property type="match status" value="1"/>
</dbReference>
<keyword evidence="3 9" id="KW-0808">Transferase</keyword>
<dbReference type="NCBIfam" id="TIGR03025">
    <property type="entry name" value="EPS_sugtrans"/>
    <property type="match status" value="1"/>
</dbReference>
<dbReference type="Pfam" id="PF02397">
    <property type="entry name" value="Bac_transf"/>
    <property type="match status" value="1"/>
</dbReference>
<evidence type="ECO:0000256" key="4">
    <source>
        <dbReference type="ARBA" id="ARBA00022692"/>
    </source>
</evidence>